<dbReference type="Gene3D" id="2.40.50.140">
    <property type="entry name" value="Nucleic acid-binding proteins"/>
    <property type="match status" value="1"/>
</dbReference>
<dbReference type="FunFam" id="2.40.50.140:FF:000051">
    <property type="entry name" value="RNA-binding transcriptional accessory protein"/>
    <property type="match status" value="1"/>
</dbReference>
<proteinExistence type="predicted"/>
<dbReference type="Gene3D" id="3.30.420.140">
    <property type="entry name" value="YqgF/RNase H-like domain"/>
    <property type="match status" value="1"/>
</dbReference>
<dbReference type="InterPro" id="IPR018974">
    <property type="entry name" value="Tex-like_N"/>
</dbReference>
<dbReference type="InterPro" id="IPR041692">
    <property type="entry name" value="HHH_9"/>
</dbReference>
<dbReference type="GO" id="GO:0006139">
    <property type="term" value="P:nucleobase-containing compound metabolic process"/>
    <property type="evidence" value="ECO:0007669"/>
    <property type="project" value="InterPro"/>
</dbReference>
<dbReference type="FunFam" id="1.10.10.650:FF:000001">
    <property type="entry name" value="S1 RNA-binding domain 1"/>
    <property type="match status" value="1"/>
</dbReference>
<protein>
    <submittedName>
        <fullName evidence="3">Tex family protein</fullName>
    </submittedName>
</protein>
<dbReference type="InterPro" id="IPR010994">
    <property type="entry name" value="RuvA_2-like"/>
</dbReference>
<dbReference type="SUPFAM" id="SSF53098">
    <property type="entry name" value="Ribonuclease H-like"/>
    <property type="match status" value="1"/>
</dbReference>
<feature type="domain" description="S1 motif" evidence="2">
    <location>
        <begin position="647"/>
        <end position="716"/>
    </location>
</feature>
<dbReference type="GO" id="GO:0005737">
    <property type="term" value="C:cytoplasm"/>
    <property type="evidence" value="ECO:0007669"/>
    <property type="project" value="UniProtKB-ARBA"/>
</dbReference>
<dbReference type="KEGG" id="tpsc:RBB77_08470"/>
<dbReference type="SUPFAM" id="SSF47781">
    <property type="entry name" value="RuvA domain 2-like"/>
    <property type="match status" value="2"/>
</dbReference>
<dbReference type="Pfam" id="PF00575">
    <property type="entry name" value="S1"/>
    <property type="match status" value="1"/>
</dbReference>
<dbReference type="FunFam" id="1.10.150.310:FF:000002">
    <property type="entry name" value="Putative transcription modulator/accessory protein"/>
    <property type="match status" value="1"/>
</dbReference>
<dbReference type="SUPFAM" id="SSF158832">
    <property type="entry name" value="Tex N-terminal region-like"/>
    <property type="match status" value="1"/>
</dbReference>
<dbReference type="GO" id="GO:0003735">
    <property type="term" value="F:structural constituent of ribosome"/>
    <property type="evidence" value="ECO:0007669"/>
    <property type="project" value="TreeGrafter"/>
</dbReference>
<dbReference type="InterPro" id="IPR023319">
    <property type="entry name" value="Tex-like_HTH_dom_sf"/>
</dbReference>
<dbReference type="Pfam" id="PF12836">
    <property type="entry name" value="HHH_3"/>
    <property type="match status" value="1"/>
</dbReference>
<dbReference type="GO" id="GO:0006412">
    <property type="term" value="P:translation"/>
    <property type="evidence" value="ECO:0007669"/>
    <property type="project" value="TreeGrafter"/>
</dbReference>
<evidence type="ECO:0000313" key="3">
    <source>
        <dbReference type="EMBL" id="XCB34915.1"/>
    </source>
</evidence>
<dbReference type="SMART" id="SM00316">
    <property type="entry name" value="S1"/>
    <property type="match status" value="1"/>
</dbReference>
<dbReference type="Gene3D" id="1.10.10.650">
    <property type="entry name" value="RuvA domain 2-like"/>
    <property type="match status" value="1"/>
</dbReference>
<dbReference type="SUPFAM" id="SSF50249">
    <property type="entry name" value="Nucleic acid-binding proteins"/>
    <property type="match status" value="1"/>
</dbReference>
<reference evidence="3" key="1">
    <citation type="submission" date="2023-08" db="EMBL/GenBank/DDBJ databases">
        <authorList>
            <person name="Messyasz A."/>
            <person name="Mannisto M.K."/>
            <person name="Kerkhof L.J."/>
            <person name="Haggblom M."/>
        </authorList>
    </citation>
    <scope>NUCLEOTIDE SEQUENCE</scope>
    <source>
        <strain evidence="3">X5P6</strain>
    </source>
</reference>
<dbReference type="InterPro" id="IPR055179">
    <property type="entry name" value="Tex-like_central_region"/>
</dbReference>
<dbReference type="InterPro" id="IPR006641">
    <property type="entry name" value="YqgF/RNaseH-like_dom"/>
</dbReference>
<sequence length="778" mass="86011">MTDARTLPPPVLLHIAQILNLPMQGTIAVISLLDEGGTVPFIARYRKEATGNLDEVQIRDIEEKVAYFRDLEARRATIVASIAEQGKLTDDLKARIEATLDKSELEDLYLPYRPKRRTKATIAREKGLEPLALYLWEQRISDEPLSAMVLRFVDGEKGVASVEEALEGARHIVAEIISESADLRKAARALMFDEGVVVSRRAMDAVDEQEKFKMYYEYREPVKTIPSHRMLAIRRGESENVLYFLIELEAARAVSVLRRGVLREQGDWTPQLELAIEDCWSRLLNSSIQGELRLELKKRSDLDAIQVFRDNLHHLLLAPPAGPISVLGIDPGQRTGCKVAVVDETGKFLANDVLYLHTSKGAAEAAAKTLEALVVKHQVRAIAIGNGTASRETDAFVREFLRERGLENIFSVTVSESGASIYSASDVARQEFPDLDLTVRGAISIARRLQDPLSELVKVDPKSIGVGQYQHDVDQRQLQQSLETVIESCVNRVGVDLNTSSWTLLRYVSGVTERTALNIVSYRNEHGRFRSRTQLMKVPGIGAKTFEQAAGFLRIRDGENPLDMTAVHPESYAVVEQIAASLKAPVEELIKSPQLLEKVDKSAVSAGSFTLNDILEELKKPGRDPRDKFVAPSFNESVRELSDVMPDMVLEGVVTNVTKFGAFVDIGVHQDGLVHISELSVKFIKDPSEAVKAGQIVKVKVLSADAKTKRIALSIKALHEAGPRGPRQTPNLQAAAKGQGGPMLKTQVRVKTIAPEPVKAPVSMDDKLAMLSSKWKGR</sequence>
<dbReference type="AlphaFoldDB" id="A0AAU7ZV58"/>
<dbReference type="Pfam" id="PF16921">
    <property type="entry name" value="Tex_YqgF"/>
    <property type="match status" value="1"/>
</dbReference>
<reference evidence="3" key="2">
    <citation type="journal article" date="2024" name="Environ. Microbiol.">
        <title>Genome analysis and description of Tunturibacter gen. nov. expands the diversity of Terriglobia in tundra soils.</title>
        <authorList>
            <person name="Messyasz A."/>
            <person name="Mannisto M.K."/>
            <person name="Kerkhof L.J."/>
            <person name="Haggblom M.M."/>
        </authorList>
    </citation>
    <scope>NUCLEOTIDE SEQUENCE</scope>
    <source>
        <strain evidence="3">X5P6</strain>
    </source>
</reference>
<dbReference type="InterPro" id="IPR023323">
    <property type="entry name" value="Tex-like_dom_sf"/>
</dbReference>
<dbReference type="Gene3D" id="1.10.3500.10">
    <property type="entry name" value="Tex N-terminal region-like"/>
    <property type="match status" value="1"/>
</dbReference>
<feature type="region of interest" description="Disordered" evidence="1">
    <location>
        <begin position="721"/>
        <end position="741"/>
    </location>
</feature>
<dbReference type="GO" id="GO:0003729">
    <property type="term" value="F:mRNA binding"/>
    <property type="evidence" value="ECO:0007669"/>
    <property type="project" value="UniProtKB-ARBA"/>
</dbReference>
<name>A0AAU7ZV58_9BACT</name>
<organism evidence="3">
    <name type="scientific">Tunturiibacter psychrotolerans</name>
    <dbReference type="NCBI Taxonomy" id="3069686"/>
    <lineage>
        <taxon>Bacteria</taxon>
        <taxon>Pseudomonadati</taxon>
        <taxon>Acidobacteriota</taxon>
        <taxon>Terriglobia</taxon>
        <taxon>Terriglobales</taxon>
        <taxon>Acidobacteriaceae</taxon>
        <taxon>Tunturiibacter</taxon>
    </lineage>
</organism>
<dbReference type="Gene3D" id="1.10.150.310">
    <property type="entry name" value="Tex RuvX-like domain-like"/>
    <property type="match status" value="1"/>
</dbReference>
<gene>
    <name evidence="3" type="ORF">RBB77_08470</name>
</gene>
<dbReference type="InterPro" id="IPR032639">
    <property type="entry name" value="Tex_YqgF"/>
</dbReference>
<dbReference type="PROSITE" id="PS50126">
    <property type="entry name" value="S1"/>
    <property type="match status" value="1"/>
</dbReference>
<dbReference type="InterPro" id="IPR003029">
    <property type="entry name" value="S1_domain"/>
</dbReference>
<dbReference type="InterPro" id="IPR044146">
    <property type="entry name" value="S1_Tex"/>
</dbReference>
<evidence type="ECO:0000256" key="1">
    <source>
        <dbReference type="SAM" id="MobiDB-lite"/>
    </source>
</evidence>
<dbReference type="FunFam" id="3.30.420.140:FF:000001">
    <property type="entry name" value="RNA-binding transcriptional accessory protein"/>
    <property type="match status" value="1"/>
</dbReference>
<dbReference type="RefSeq" id="WP_353066482.1">
    <property type="nucleotide sequence ID" value="NZ_CP132942.1"/>
</dbReference>
<dbReference type="EMBL" id="CP132942">
    <property type="protein sequence ID" value="XCB34915.1"/>
    <property type="molecule type" value="Genomic_DNA"/>
</dbReference>
<dbReference type="SMART" id="SM00732">
    <property type="entry name" value="YqgFc"/>
    <property type="match status" value="1"/>
</dbReference>
<dbReference type="InterPro" id="IPR050437">
    <property type="entry name" value="Ribos_protein_bS1-like"/>
</dbReference>
<dbReference type="InterPro" id="IPR012340">
    <property type="entry name" value="NA-bd_OB-fold"/>
</dbReference>
<evidence type="ECO:0000259" key="2">
    <source>
        <dbReference type="PROSITE" id="PS50126"/>
    </source>
</evidence>
<accession>A0AAU7ZV58</accession>
<dbReference type="Pfam" id="PF09371">
    <property type="entry name" value="Tex_N"/>
    <property type="match status" value="1"/>
</dbReference>
<dbReference type="InterPro" id="IPR012337">
    <property type="entry name" value="RNaseH-like_sf"/>
</dbReference>
<dbReference type="Pfam" id="PF17674">
    <property type="entry name" value="HHH_9"/>
    <property type="match status" value="1"/>
</dbReference>
<dbReference type="CDD" id="cd05685">
    <property type="entry name" value="S1_Tex"/>
    <property type="match status" value="1"/>
</dbReference>
<dbReference type="PANTHER" id="PTHR10724:SF10">
    <property type="entry name" value="S1 RNA-BINDING DOMAIN-CONTAINING PROTEIN 1"/>
    <property type="match status" value="1"/>
</dbReference>
<dbReference type="InterPro" id="IPR037027">
    <property type="entry name" value="YqgF/RNaseH-like_dom_sf"/>
</dbReference>
<dbReference type="PANTHER" id="PTHR10724">
    <property type="entry name" value="30S RIBOSOMAL PROTEIN S1"/>
    <property type="match status" value="1"/>
</dbReference>
<dbReference type="Pfam" id="PF22706">
    <property type="entry name" value="Tex_central_region"/>
    <property type="match status" value="1"/>
</dbReference>